<feature type="domain" description="Costars" evidence="3">
    <location>
        <begin position="6"/>
        <end position="81"/>
    </location>
</feature>
<evidence type="ECO:0000259" key="3">
    <source>
        <dbReference type="SMART" id="SM01283"/>
    </source>
</evidence>
<name>A0AAD3CJS3_9STRA</name>
<gene>
    <name evidence="4" type="ORF">CTEN210_02538</name>
</gene>
<dbReference type="InterPro" id="IPR038095">
    <property type="entry name" value="Costars_sf"/>
</dbReference>
<comment type="caution">
    <text evidence="4">The sequence shown here is derived from an EMBL/GenBank/DDBJ whole genome shotgun (WGS) entry which is preliminary data.</text>
</comment>
<evidence type="ECO:0000256" key="1">
    <source>
        <dbReference type="ARBA" id="ARBA00006126"/>
    </source>
</evidence>
<proteinExistence type="inferred from homology"/>
<dbReference type="InterPro" id="IPR027817">
    <property type="entry name" value="Costars_dom"/>
</dbReference>
<evidence type="ECO:0000256" key="2">
    <source>
        <dbReference type="SAM" id="MobiDB-lite"/>
    </source>
</evidence>
<dbReference type="PANTHER" id="PTHR46334:SF1">
    <property type="entry name" value="COSTARS FAMILY PROTEIN ABRACL"/>
    <property type="match status" value="1"/>
</dbReference>
<feature type="compositionally biased region" description="Low complexity" evidence="2">
    <location>
        <begin position="151"/>
        <end position="160"/>
    </location>
</feature>
<feature type="domain" description="Costars" evidence="3">
    <location>
        <begin position="251"/>
        <end position="326"/>
    </location>
</feature>
<dbReference type="AlphaFoldDB" id="A0AAD3CJS3"/>
<organism evidence="4 5">
    <name type="scientific">Chaetoceros tenuissimus</name>
    <dbReference type="NCBI Taxonomy" id="426638"/>
    <lineage>
        <taxon>Eukaryota</taxon>
        <taxon>Sar</taxon>
        <taxon>Stramenopiles</taxon>
        <taxon>Ochrophyta</taxon>
        <taxon>Bacillariophyta</taxon>
        <taxon>Coscinodiscophyceae</taxon>
        <taxon>Chaetocerotophycidae</taxon>
        <taxon>Chaetocerotales</taxon>
        <taxon>Chaetocerotaceae</taxon>
        <taxon>Chaetoceros</taxon>
    </lineage>
</organism>
<accession>A0AAD3CJS3</accession>
<evidence type="ECO:0000313" key="4">
    <source>
        <dbReference type="EMBL" id="GFH46064.1"/>
    </source>
</evidence>
<protein>
    <recommendedName>
        <fullName evidence="3">Costars domain-containing protein</fullName>
    </recommendedName>
</protein>
<keyword evidence="5" id="KW-1185">Reference proteome</keyword>
<dbReference type="InterPro" id="IPR044302">
    <property type="entry name" value="Costars"/>
</dbReference>
<feature type="region of interest" description="Disordered" evidence="2">
    <location>
        <begin position="126"/>
        <end position="166"/>
    </location>
</feature>
<comment type="similarity">
    <text evidence="1">Belongs to the costars family.</text>
</comment>
<dbReference type="Gene3D" id="1.10.10.1540">
    <property type="entry name" value="Costar domain"/>
    <property type="match status" value="2"/>
</dbReference>
<dbReference type="Pfam" id="PF14705">
    <property type="entry name" value="Costars"/>
    <property type="match status" value="2"/>
</dbReference>
<dbReference type="GO" id="GO:0032970">
    <property type="term" value="P:regulation of actin filament-based process"/>
    <property type="evidence" value="ECO:0007669"/>
    <property type="project" value="TreeGrafter"/>
</dbReference>
<feature type="compositionally biased region" description="Basic and acidic residues" evidence="2">
    <location>
        <begin position="127"/>
        <end position="149"/>
    </location>
</feature>
<dbReference type="EMBL" id="BLLK01000022">
    <property type="protein sequence ID" value="GFH46064.1"/>
    <property type="molecule type" value="Genomic_DNA"/>
</dbReference>
<sequence>MNEHEKRVEEEVQQLLMDIKRIQPEGETFCAFGDLFSDEQVEQYYEALVGTLKAAKKKGLIHFKGQILLKGMHDNVKVSIQESREEEEPEKSNSTSNLRETKDCKAEEVSFAARKKMTATVIEEDEAKNTESYKEEAKDLLKERTDRKKLSSTSLSTLGSAPETPRKVQIPSFVSPRSVQRVMTPLTTPRTKYSVNVQTDEISINSYATVPTPTISRISMSSPAPKKVDVLHTSQAGTAFQSKSISETLEGRLDREISQLLVDIKRIQPEGETFCAFGDLFSDEQVEQYYEALVGTLKAAKKKGLIHFKGQILLKGMHDNVRVSIKS</sequence>
<dbReference type="Proteomes" id="UP001054902">
    <property type="component" value="Unassembled WGS sequence"/>
</dbReference>
<dbReference type="PANTHER" id="PTHR46334">
    <property type="entry name" value="COSTARS FAMILY PROTEIN ABRACL"/>
    <property type="match status" value="1"/>
</dbReference>
<reference evidence="4 5" key="1">
    <citation type="journal article" date="2021" name="Sci. Rep.">
        <title>The genome of the diatom Chaetoceros tenuissimus carries an ancient integrated fragment of an extant virus.</title>
        <authorList>
            <person name="Hongo Y."/>
            <person name="Kimura K."/>
            <person name="Takaki Y."/>
            <person name="Yoshida Y."/>
            <person name="Baba S."/>
            <person name="Kobayashi G."/>
            <person name="Nagasaki K."/>
            <person name="Hano T."/>
            <person name="Tomaru Y."/>
        </authorList>
    </citation>
    <scope>NUCLEOTIDE SEQUENCE [LARGE SCALE GENOMIC DNA]</scope>
    <source>
        <strain evidence="4 5">NIES-3715</strain>
    </source>
</reference>
<feature type="region of interest" description="Disordered" evidence="2">
    <location>
        <begin position="80"/>
        <end position="104"/>
    </location>
</feature>
<dbReference type="SMART" id="SM01283">
    <property type="entry name" value="Costars"/>
    <property type="match status" value="2"/>
</dbReference>
<evidence type="ECO:0000313" key="5">
    <source>
        <dbReference type="Proteomes" id="UP001054902"/>
    </source>
</evidence>